<dbReference type="PANTHER" id="PTHR30328">
    <property type="entry name" value="TRANSCRIPTIONAL REPRESSOR"/>
    <property type="match status" value="1"/>
</dbReference>
<dbReference type="Pfam" id="PF00440">
    <property type="entry name" value="TetR_N"/>
    <property type="match status" value="1"/>
</dbReference>
<proteinExistence type="predicted"/>
<feature type="region of interest" description="Disordered" evidence="3">
    <location>
        <begin position="18"/>
        <end position="40"/>
    </location>
</feature>
<evidence type="ECO:0000256" key="2">
    <source>
        <dbReference type="PROSITE-ProRule" id="PRU00335"/>
    </source>
</evidence>
<organism evidence="5 6">
    <name type="scientific">Plastoroseomonas hellenica</name>
    <dbReference type="NCBI Taxonomy" id="2687306"/>
    <lineage>
        <taxon>Bacteria</taxon>
        <taxon>Pseudomonadati</taxon>
        <taxon>Pseudomonadota</taxon>
        <taxon>Alphaproteobacteria</taxon>
        <taxon>Acetobacterales</taxon>
        <taxon>Acetobacteraceae</taxon>
        <taxon>Plastoroseomonas</taxon>
    </lineage>
</organism>
<gene>
    <name evidence="5" type="ORF">GXW71_19465</name>
</gene>
<name>A0ABS5F1U9_9PROT</name>
<dbReference type="InterPro" id="IPR036271">
    <property type="entry name" value="Tet_transcr_reg_TetR-rel_C_sf"/>
</dbReference>
<dbReference type="PROSITE" id="PS50977">
    <property type="entry name" value="HTH_TETR_2"/>
    <property type="match status" value="1"/>
</dbReference>
<dbReference type="EMBL" id="JAAGBB010000024">
    <property type="protein sequence ID" value="MBR0666546.1"/>
    <property type="molecule type" value="Genomic_DNA"/>
</dbReference>
<evidence type="ECO:0000256" key="1">
    <source>
        <dbReference type="ARBA" id="ARBA00023125"/>
    </source>
</evidence>
<dbReference type="SUPFAM" id="SSF46689">
    <property type="entry name" value="Homeodomain-like"/>
    <property type="match status" value="1"/>
</dbReference>
<comment type="caution">
    <text evidence="5">The sequence shown here is derived from an EMBL/GenBank/DDBJ whole genome shotgun (WGS) entry which is preliminary data.</text>
</comment>
<reference evidence="6" key="1">
    <citation type="journal article" date="2021" name="Syst. Appl. Microbiol.">
        <title>Roseomonas hellenica sp. nov., isolated from roots of wild-growing Alkanna tinctoria.</title>
        <authorList>
            <person name="Rat A."/>
            <person name="Naranjo H.D."/>
            <person name="Lebbe L."/>
            <person name="Cnockaert M."/>
            <person name="Krigas N."/>
            <person name="Grigoriadou K."/>
            <person name="Maloupa E."/>
            <person name="Willems A."/>
        </authorList>
    </citation>
    <scope>NUCLEOTIDE SEQUENCE [LARGE SCALE GENOMIC DNA]</scope>
    <source>
        <strain evidence="6">LMG 31523</strain>
    </source>
</reference>
<keyword evidence="1 2" id="KW-0238">DNA-binding</keyword>
<feature type="domain" description="HTH tetR-type" evidence="4">
    <location>
        <begin position="45"/>
        <end position="105"/>
    </location>
</feature>
<protein>
    <submittedName>
        <fullName evidence="5">TetR/AcrR family transcriptional regulator</fullName>
    </submittedName>
</protein>
<dbReference type="PRINTS" id="PR00455">
    <property type="entry name" value="HTHTETR"/>
</dbReference>
<accession>A0ABS5F1U9</accession>
<dbReference type="Pfam" id="PF17938">
    <property type="entry name" value="TetR_C_29"/>
    <property type="match status" value="1"/>
</dbReference>
<dbReference type="InterPro" id="IPR009057">
    <property type="entry name" value="Homeodomain-like_sf"/>
</dbReference>
<dbReference type="InterPro" id="IPR050109">
    <property type="entry name" value="HTH-type_TetR-like_transc_reg"/>
</dbReference>
<sequence length="245" mass="27329">MILPERAEARVLALNEPESSGSAVYPKTSPDASAADTVVRKRAPEETRRAILDAAIAEFSEKGFSGGRVDDIAARTRTTKRMIYYYFGGKQELYAAVLEELYGGMRDAEQALGPEVLPPEEAMVRLVELTFDHHAAHPEFVRLVSVENIHEGRQVAASPTIRARNAAVIGLMTRLLQRGEQEGRFRPGVDPLDLHMLISSFCFYRVSNRYTLRAIYGQDNAASEVHATHRRMIVDAVMRYLRPGA</sequence>
<dbReference type="Gene3D" id="1.10.357.10">
    <property type="entry name" value="Tetracycline Repressor, domain 2"/>
    <property type="match status" value="1"/>
</dbReference>
<dbReference type="InterPro" id="IPR041474">
    <property type="entry name" value="NicS_C"/>
</dbReference>
<feature type="DNA-binding region" description="H-T-H motif" evidence="2">
    <location>
        <begin position="68"/>
        <end position="87"/>
    </location>
</feature>
<dbReference type="PANTHER" id="PTHR30328:SF54">
    <property type="entry name" value="HTH-TYPE TRANSCRIPTIONAL REPRESSOR SCO4008"/>
    <property type="match status" value="1"/>
</dbReference>
<evidence type="ECO:0000313" key="6">
    <source>
        <dbReference type="Proteomes" id="UP001196870"/>
    </source>
</evidence>
<evidence type="ECO:0000313" key="5">
    <source>
        <dbReference type="EMBL" id="MBR0666546.1"/>
    </source>
</evidence>
<evidence type="ECO:0000256" key="3">
    <source>
        <dbReference type="SAM" id="MobiDB-lite"/>
    </source>
</evidence>
<dbReference type="SUPFAM" id="SSF48498">
    <property type="entry name" value="Tetracyclin repressor-like, C-terminal domain"/>
    <property type="match status" value="1"/>
</dbReference>
<dbReference type="Proteomes" id="UP001196870">
    <property type="component" value="Unassembled WGS sequence"/>
</dbReference>
<evidence type="ECO:0000259" key="4">
    <source>
        <dbReference type="PROSITE" id="PS50977"/>
    </source>
</evidence>
<dbReference type="InterPro" id="IPR001647">
    <property type="entry name" value="HTH_TetR"/>
</dbReference>
<keyword evidence="6" id="KW-1185">Reference proteome</keyword>